<dbReference type="PROSITE" id="PS51321">
    <property type="entry name" value="TFIIS_CENTRAL"/>
    <property type="match status" value="1"/>
</dbReference>
<dbReference type="SUPFAM" id="SSF47676">
    <property type="entry name" value="Conserved domain common to transcription factors TFIIS, elongin A, CRSP70"/>
    <property type="match status" value="1"/>
</dbReference>
<feature type="domain" description="TFIIS-type" evidence="16">
    <location>
        <begin position="289"/>
        <end position="329"/>
    </location>
</feature>
<dbReference type="Proteomes" id="UP000007875">
    <property type="component" value="Unassembled WGS sequence"/>
</dbReference>
<name>H2ZJF8_CIOSA</name>
<feature type="compositionally biased region" description="Basic and acidic residues" evidence="15">
    <location>
        <begin position="86"/>
        <end position="97"/>
    </location>
</feature>
<dbReference type="InterPro" id="IPR001222">
    <property type="entry name" value="Znf_TFIIS"/>
</dbReference>
<evidence type="ECO:0000256" key="3">
    <source>
        <dbReference type="ARBA" id="ARBA00022553"/>
    </source>
</evidence>
<dbReference type="InterPro" id="IPR035441">
    <property type="entry name" value="TFIIS/LEDGF_dom_sf"/>
</dbReference>
<evidence type="ECO:0000259" key="17">
    <source>
        <dbReference type="PROSITE" id="PS51319"/>
    </source>
</evidence>
<accession>H2ZJF8</accession>
<dbReference type="Pfam" id="PF07500">
    <property type="entry name" value="TFIIS_M"/>
    <property type="match status" value="1"/>
</dbReference>
<evidence type="ECO:0000256" key="12">
    <source>
        <dbReference type="PROSITE-ProRule" id="PRU00472"/>
    </source>
</evidence>
<dbReference type="InterPro" id="IPR035100">
    <property type="entry name" value="TF_IIS-typ"/>
</dbReference>
<evidence type="ECO:0000256" key="1">
    <source>
        <dbReference type="ARBA" id="ARBA00004123"/>
    </source>
</evidence>
<dbReference type="SUPFAM" id="SSF46942">
    <property type="entry name" value="Elongation factor TFIIS domain 2"/>
    <property type="match status" value="1"/>
</dbReference>
<dbReference type="Ensembl" id="ENSCSAVT00000017917.1">
    <property type="protein sequence ID" value="ENSCSAVP00000017724.1"/>
    <property type="gene ID" value="ENSCSAVG00000010433.1"/>
</dbReference>
<feature type="compositionally biased region" description="Low complexity" evidence="15">
    <location>
        <begin position="102"/>
        <end position="111"/>
    </location>
</feature>
<comment type="similarity">
    <text evidence="2 14">Belongs to the TFS-II family.</text>
</comment>
<dbReference type="GO" id="GO:0005634">
    <property type="term" value="C:nucleus"/>
    <property type="evidence" value="ECO:0007669"/>
    <property type="project" value="UniProtKB-SubCell"/>
</dbReference>
<dbReference type="PANTHER" id="PTHR11477:SF0">
    <property type="entry name" value="IP08861P-RELATED"/>
    <property type="match status" value="1"/>
</dbReference>
<keyword evidence="10 13" id="KW-0539">Nucleus</keyword>
<organism evidence="19 20">
    <name type="scientific">Ciona savignyi</name>
    <name type="common">Pacific transparent sea squirt</name>
    <dbReference type="NCBI Taxonomy" id="51511"/>
    <lineage>
        <taxon>Eukaryota</taxon>
        <taxon>Metazoa</taxon>
        <taxon>Chordata</taxon>
        <taxon>Tunicata</taxon>
        <taxon>Ascidiacea</taxon>
        <taxon>Phlebobranchia</taxon>
        <taxon>Cionidae</taxon>
        <taxon>Ciona</taxon>
    </lineage>
</organism>
<proteinExistence type="inferred from homology"/>
<evidence type="ECO:0000256" key="2">
    <source>
        <dbReference type="ARBA" id="ARBA00009647"/>
    </source>
</evidence>
<feature type="domain" description="TFIIS N-terminal" evidence="17">
    <location>
        <begin position="4"/>
        <end position="81"/>
    </location>
</feature>
<dbReference type="InterPro" id="IPR003617">
    <property type="entry name" value="TFIIS/CRSP70_N_sub"/>
</dbReference>
<evidence type="ECO:0000256" key="9">
    <source>
        <dbReference type="ARBA" id="ARBA00023163"/>
    </source>
</evidence>
<dbReference type="InterPro" id="IPR006289">
    <property type="entry name" value="TFSII"/>
</dbReference>
<dbReference type="InParanoid" id="H2ZJF8"/>
<dbReference type="GO" id="GO:0008270">
    <property type="term" value="F:zinc ion binding"/>
    <property type="evidence" value="ECO:0007669"/>
    <property type="project" value="UniProtKB-UniRule"/>
</dbReference>
<reference evidence="19" key="3">
    <citation type="submission" date="2025-09" db="UniProtKB">
        <authorList>
            <consortium name="Ensembl"/>
        </authorList>
    </citation>
    <scope>IDENTIFICATION</scope>
</reference>
<evidence type="ECO:0000256" key="4">
    <source>
        <dbReference type="ARBA" id="ARBA00022723"/>
    </source>
</evidence>
<dbReference type="PROSITE" id="PS51319">
    <property type="entry name" value="TFIIS_N"/>
    <property type="match status" value="1"/>
</dbReference>
<keyword evidence="7 14" id="KW-0805">Transcription regulation</keyword>
<evidence type="ECO:0000256" key="5">
    <source>
        <dbReference type="ARBA" id="ARBA00022771"/>
    </source>
</evidence>
<dbReference type="Gene3D" id="2.20.25.10">
    <property type="match status" value="1"/>
</dbReference>
<dbReference type="FunFam" id="1.20.930.10:FF:000002">
    <property type="entry name" value="Transcription elongation factor A (SII), 1"/>
    <property type="match status" value="1"/>
</dbReference>
<dbReference type="InterPro" id="IPR003618">
    <property type="entry name" value="TFIIS_cen_dom"/>
</dbReference>
<keyword evidence="3" id="KW-0597">Phosphoprotein</keyword>
<dbReference type="OMA" id="DACDPFR"/>
<keyword evidence="5 12" id="KW-0863">Zinc-finger</keyword>
<protein>
    <recommendedName>
        <fullName evidence="14">Transcription elongation factor</fullName>
    </recommendedName>
</protein>
<dbReference type="SMART" id="SM00509">
    <property type="entry name" value="TFS2N"/>
    <property type="match status" value="1"/>
</dbReference>
<dbReference type="Gene3D" id="1.10.472.30">
    <property type="entry name" value="Transcription elongation factor S-II, central domain"/>
    <property type="match status" value="1"/>
</dbReference>
<dbReference type="GO" id="GO:0006368">
    <property type="term" value="P:transcription elongation by RNA polymerase II"/>
    <property type="evidence" value="ECO:0007669"/>
    <property type="project" value="InterPro"/>
</dbReference>
<dbReference type="PROSITE" id="PS51133">
    <property type="entry name" value="ZF_TFIIS_2"/>
    <property type="match status" value="1"/>
</dbReference>
<evidence type="ECO:0000256" key="10">
    <source>
        <dbReference type="ARBA" id="ARBA00023242"/>
    </source>
</evidence>
<evidence type="ECO:0000256" key="14">
    <source>
        <dbReference type="RuleBase" id="RU368078"/>
    </source>
</evidence>
<evidence type="ECO:0000256" key="13">
    <source>
        <dbReference type="PROSITE-ProRule" id="PRU00649"/>
    </source>
</evidence>
<dbReference type="CDD" id="cd13749">
    <property type="entry name" value="Zn-ribbon_TFIIS"/>
    <property type="match status" value="1"/>
</dbReference>
<feature type="domain" description="TFIIS central" evidence="18">
    <location>
        <begin position="170"/>
        <end position="286"/>
    </location>
</feature>
<keyword evidence="9 14" id="KW-0804">Transcription</keyword>
<keyword evidence="8 14" id="KW-0238">DNA-binding</keyword>
<evidence type="ECO:0000256" key="11">
    <source>
        <dbReference type="ARBA" id="ARBA00025408"/>
    </source>
</evidence>
<reference evidence="20" key="1">
    <citation type="submission" date="2003-08" db="EMBL/GenBank/DDBJ databases">
        <authorList>
            <person name="Birren B."/>
            <person name="Nusbaum C."/>
            <person name="Abebe A."/>
            <person name="Abouelleil A."/>
            <person name="Adekoya E."/>
            <person name="Ait-zahra M."/>
            <person name="Allen N."/>
            <person name="Allen T."/>
            <person name="An P."/>
            <person name="Anderson M."/>
            <person name="Anderson S."/>
            <person name="Arachchi H."/>
            <person name="Armbruster J."/>
            <person name="Bachantsang P."/>
            <person name="Baldwin J."/>
            <person name="Barry A."/>
            <person name="Bayul T."/>
            <person name="Blitshsteyn B."/>
            <person name="Bloom T."/>
            <person name="Blye J."/>
            <person name="Boguslavskiy L."/>
            <person name="Borowsky M."/>
            <person name="Boukhgalter B."/>
            <person name="Brunache A."/>
            <person name="Butler J."/>
            <person name="Calixte N."/>
            <person name="Calvo S."/>
            <person name="Camarata J."/>
            <person name="Campo K."/>
            <person name="Chang J."/>
            <person name="Cheshatsang Y."/>
            <person name="Citroen M."/>
            <person name="Collymore A."/>
            <person name="Considine T."/>
            <person name="Cook A."/>
            <person name="Cooke P."/>
            <person name="Corum B."/>
            <person name="Cuomo C."/>
            <person name="David R."/>
            <person name="Dawoe T."/>
            <person name="Degray S."/>
            <person name="Dodge S."/>
            <person name="Dooley K."/>
            <person name="Dorje P."/>
            <person name="Dorjee K."/>
            <person name="Dorris L."/>
            <person name="Duffey N."/>
            <person name="Dupes A."/>
            <person name="Elkins T."/>
            <person name="Engels R."/>
            <person name="Erickson J."/>
            <person name="Farina A."/>
            <person name="Faro S."/>
            <person name="Ferreira P."/>
            <person name="Fischer H."/>
            <person name="Fitzgerald M."/>
            <person name="Foley K."/>
            <person name="Gage D."/>
            <person name="Galagan J."/>
            <person name="Gearin G."/>
            <person name="Gnerre S."/>
            <person name="Gnirke A."/>
            <person name="Goyette A."/>
            <person name="Graham J."/>
            <person name="Grandbois E."/>
            <person name="Gyaltsen K."/>
            <person name="Hafez N."/>
            <person name="Hagopian D."/>
            <person name="Hagos B."/>
            <person name="Hall J."/>
            <person name="Hatcher B."/>
            <person name="Heller A."/>
            <person name="Higgins H."/>
            <person name="Honan T."/>
            <person name="Horn A."/>
            <person name="Houde N."/>
            <person name="Hughes L."/>
            <person name="Hulme W."/>
            <person name="Husby E."/>
            <person name="Iliev I."/>
            <person name="Jaffe D."/>
            <person name="Jones C."/>
            <person name="Kamal M."/>
            <person name="Kamat A."/>
            <person name="Kamvysselis M."/>
            <person name="Karlsson E."/>
            <person name="Kells C."/>
            <person name="Kieu A."/>
            <person name="Kisner P."/>
            <person name="Kodira C."/>
            <person name="Kulbokas E."/>
            <person name="Labutti K."/>
            <person name="Lama D."/>
            <person name="Landers T."/>
            <person name="Leger J."/>
            <person name="Levine S."/>
            <person name="Lewis D."/>
            <person name="Lewis T."/>
            <person name="Lindblad-toh K."/>
            <person name="Liu X."/>
            <person name="Lokyitsang T."/>
            <person name="Lokyitsang Y."/>
            <person name="Lucien O."/>
            <person name="Lui A."/>
            <person name="Ma L.J."/>
            <person name="Mabbitt R."/>
            <person name="Macdonald J."/>
            <person name="Maclean C."/>
            <person name="Major J."/>
            <person name="Manning J."/>
            <person name="Marabella R."/>
            <person name="Maru K."/>
            <person name="Matthews C."/>
            <person name="Mauceli E."/>
            <person name="Mccarthy M."/>
            <person name="Mcdonough S."/>
            <person name="Mcghee T."/>
            <person name="Meldrim J."/>
            <person name="Meneus L."/>
            <person name="Mesirov J."/>
            <person name="Mihalev A."/>
            <person name="Mihova T."/>
            <person name="Mikkelsen T."/>
            <person name="Mlenga V."/>
            <person name="Moru K."/>
            <person name="Mozes J."/>
            <person name="Mulrain L."/>
            <person name="Munson G."/>
            <person name="Naylor J."/>
            <person name="Newes C."/>
            <person name="Nguyen C."/>
            <person name="Nguyen N."/>
            <person name="Nguyen T."/>
            <person name="Nicol R."/>
            <person name="Nielsen C."/>
            <person name="Nizzari M."/>
            <person name="Norbu C."/>
            <person name="Norbu N."/>
            <person name="O'donnell P."/>
            <person name="Okoawo O."/>
            <person name="O'leary S."/>
            <person name="Omotosho B."/>
            <person name="O'neill K."/>
            <person name="Osman S."/>
            <person name="Parker S."/>
            <person name="Perrin D."/>
            <person name="Phunkhang P."/>
            <person name="Piqani B."/>
            <person name="Purcell S."/>
            <person name="Rachupka T."/>
            <person name="Ramasamy U."/>
            <person name="Rameau R."/>
            <person name="Ray V."/>
            <person name="Raymond C."/>
            <person name="Retta R."/>
            <person name="Richardson S."/>
            <person name="Rise C."/>
            <person name="Rodriguez J."/>
            <person name="Rogers J."/>
            <person name="Rogov P."/>
            <person name="Rutman M."/>
            <person name="Schupbach R."/>
            <person name="Seaman C."/>
            <person name="Settipalli S."/>
            <person name="Sharpe T."/>
            <person name="Sheridan J."/>
            <person name="Sherpa N."/>
            <person name="Shi J."/>
            <person name="Smirnov S."/>
            <person name="Smith C."/>
            <person name="Sougnez C."/>
            <person name="Spencer B."/>
            <person name="Stalker J."/>
            <person name="Stange-thomann N."/>
            <person name="Stavropoulos S."/>
            <person name="Stetson K."/>
            <person name="Stone C."/>
            <person name="Stone S."/>
            <person name="Stubbs M."/>
            <person name="Talamas J."/>
            <person name="Tchuinga P."/>
            <person name="Tenzing P."/>
            <person name="Tesfaye S."/>
            <person name="Theodore J."/>
            <person name="Thoulutsang Y."/>
            <person name="Topham K."/>
            <person name="Towey S."/>
            <person name="Tsamla T."/>
            <person name="Tsomo N."/>
            <person name="Vallee D."/>
            <person name="Vassiliev H."/>
            <person name="Venkataraman V."/>
            <person name="Vinson J."/>
            <person name="Vo A."/>
            <person name="Wade C."/>
            <person name="Wang S."/>
            <person name="Wangchuk T."/>
            <person name="Wangdi T."/>
            <person name="Whittaker C."/>
            <person name="Wilkinson J."/>
            <person name="Wu Y."/>
            <person name="Wyman D."/>
            <person name="Yadav S."/>
            <person name="Yang S."/>
            <person name="Yang X."/>
            <person name="Yeager S."/>
            <person name="Yee E."/>
            <person name="Young G."/>
            <person name="Zainoun J."/>
            <person name="Zembeck L."/>
            <person name="Zimmer A."/>
            <person name="Zody M."/>
            <person name="Lander E."/>
        </authorList>
    </citation>
    <scope>NUCLEOTIDE SEQUENCE [LARGE SCALE GENOMIC DNA]</scope>
</reference>
<keyword evidence="4 14" id="KW-0479">Metal-binding</keyword>
<dbReference type="SMART" id="SM00510">
    <property type="entry name" value="TFS2M"/>
    <property type="match status" value="1"/>
</dbReference>
<dbReference type="SMART" id="SM00440">
    <property type="entry name" value="ZnF_C2C2"/>
    <property type="match status" value="1"/>
</dbReference>
<dbReference type="CDD" id="cd00183">
    <property type="entry name" value="TFIIS_I"/>
    <property type="match status" value="1"/>
</dbReference>
<dbReference type="FunFam" id="2.20.25.10:FF:000001">
    <property type="entry name" value="Probable Transcription elongation factor S-II"/>
    <property type="match status" value="1"/>
</dbReference>
<evidence type="ECO:0000256" key="6">
    <source>
        <dbReference type="ARBA" id="ARBA00022833"/>
    </source>
</evidence>
<dbReference type="FunCoup" id="H2ZJF8">
    <property type="interactions" value="674"/>
</dbReference>
<dbReference type="InterPro" id="IPR036575">
    <property type="entry name" value="TFIIS_cen_dom_sf"/>
</dbReference>
<dbReference type="Pfam" id="PF01096">
    <property type="entry name" value="Zn_ribbon_TFIIS"/>
    <property type="match status" value="1"/>
</dbReference>
<sequence>NNEEEVLHIAKKLDKMVAKKSADHALDVLKALKKLPISLDTLQKTRIGMSVNNIRKQTTDGEVAIAAKQLIKGWKKLVSEPNSTPKKSEEKQEKQDPGNKVSTNISKSNSTKSSFKHYFDLSFYSQLALCVLSLPLALCSKPVTPLTYYSPQFPQTPRTRLRLRPTGVPVRDKCREMLVRGLQTDNTSGHSDQHCAFLAAAVEDAIYAEFKDTGVKYKNRIRSRFSNLKDTRNSLLRQNVLNGILKPEQIAKMTAEEMASDEMKKRREEYEEQNIKDHQMSVNEGTKTDMFVCGRCKGRACTYNQLQTRSADEPMTTFVFCTECGNRWKFC</sequence>
<dbReference type="NCBIfam" id="TIGR01385">
    <property type="entry name" value="TFSII"/>
    <property type="match status" value="1"/>
</dbReference>
<reference evidence="19" key="2">
    <citation type="submission" date="2025-08" db="UniProtKB">
        <authorList>
            <consortium name="Ensembl"/>
        </authorList>
    </citation>
    <scope>IDENTIFICATION</scope>
</reference>
<evidence type="ECO:0000256" key="7">
    <source>
        <dbReference type="ARBA" id="ARBA00023015"/>
    </source>
</evidence>
<feature type="region of interest" description="Disordered" evidence="15">
    <location>
        <begin position="78"/>
        <end position="111"/>
    </location>
</feature>
<evidence type="ECO:0000259" key="18">
    <source>
        <dbReference type="PROSITE" id="PS51321"/>
    </source>
</evidence>
<evidence type="ECO:0000313" key="20">
    <source>
        <dbReference type="Proteomes" id="UP000007875"/>
    </source>
</evidence>
<dbReference type="SUPFAM" id="SSF57783">
    <property type="entry name" value="Zinc beta-ribbon"/>
    <property type="match status" value="1"/>
</dbReference>
<dbReference type="PANTHER" id="PTHR11477">
    <property type="entry name" value="TRANSCRIPTION FACTOR S-II ZINC FINGER DOMAIN-CONTAINING PROTEIN"/>
    <property type="match status" value="1"/>
</dbReference>
<dbReference type="GeneTree" id="ENSGT00940000168073"/>
<evidence type="ECO:0000256" key="8">
    <source>
        <dbReference type="ARBA" id="ARBA00023125"/>
    </source>
</evidence>
<evidence type="ECO:0000259" key="16">
    <source>
        <dbReference type="PROSITE" id="PS51133"/>
    </source>
</evidence>
<dbReference type="PROSITE" id="PS00466">
    <property type="entry name" value="ZF_TFIIS_1"/>
    <property type="match status" value="1"/>
</dbReference>
<keyword evidence="6 14" id="KW-0862">Zinc</keyword>
<evidence type="ECO:0000256" key="15">
    <source>
        <dbReference type="SAM" id="MobiDB-lite"/>
    </source>
</evidence>
<dbReference type="GO" id="GO:0003677">
    <property type="term" value="F:DNA binding"/>
    <property type="evidence" value="ECO:0007669"/>
    <property type="project" value="UniProtKB-KW"/>
</dbReference>
<dbReference type="Pfam" id="PF08711">
    <property type="entry name" value="Med26"/>
    <property type="match status" value="1"/>
</dbReference>
<comment type="subcellular location">
    <subcellularLocation>
        <location evidence="1 13 14">Nucleus</location>
    </subcellularLocation>
</comment>
<evidence type="ECO:0000313" key="19">
    <source>
        <dbReference type="Ensembl" id="ENSCSAVP00000017724.1"/>
    </source>
</evidence>
<keyword evidence="20" id="KW-1185">Reference proteome</keyword>
<dbReference type="PIRSF" id="PIRSF006704">
    <property type="entry name" value="TF_IIS"/>
    <property type="match status" value="1"/>
</dbReference>
<dbReference type="Gene3D" id="1.20.930.10">
    <property type="entry name" value="Conserved domain common to transcription factors TFIIS, elongin A, CRSP70"/>
    <property type="match status" value="1"/>
</dbReference>
<dbReference type="STRING" id="51511.ENSCSAVP00000017724"/>
<dbReference type="AlphaFoldDB" id="H2ZJF8"/>
<dbReference type="InterPro" id="IPR017923">
    <property type="entry name" value="TFIIS_N"/>
</dbReference>
<dbReference type="eggNOG" id="KOG1105">
    <property type="taxonomic scope" value="Eukaryota"/>
</dbReference>
<comment type="function">
    <text evidence="11">Necessary for efficient RNA polymerase II transcription elongation past template-encoded arresting sites. The arresting sites in DNA have the property of trapping a certain fraction of elongating RNA polymerases that pass through, resulting in locked ternary complexes. Cleavage of the nascent transcript by S-II allows the resumption of elongation from the new 3'-terminus.</text>
</comment>